<dbReference type="OMA" id="TKTCAIT"/>
<feature type="non-terminal residue" evidence="3">
    <location>
        <position position="1"/>
    </location>
</feature>
<evidence type="ECO:0000259" key="1">
    <source>
        <dbReference type="Pfam" id="PF19036"/>
    </source>
</evidence>
<organism evidence="3 4">
    <name type="scientific">Entamoeba invadens IP1</name>
    <dbReference type="NCBI Taxonomy" id="370355"/>
    <lineage>
        <taxon>Eukaryota</taxon>
        <taxon>Amoebozoa</taxon>
        <taxon>Evosea</taxon>
        <taxon>Archamoebae</taxon>
        <taxon>Mastigamoebida</taxon>
        <taxon>Entamoebidae</taxon>
        <taxon>Entamoeba</taxon>
    </lineage>
</organism>
<dbReference type="GO" id="GO:0016192">
    <property type="term" value="P:vesicle-mediated transport"/>
    <property type="evidence" value="ECO:0007669"/>
    <property type="project" value="InterPro"/>
</dbReference>
<name>A0A0A1U7Z5_ENTIV</name>
<dbReference type="KEGG" id="eiv:EIN_267240"/>
<dbReference type="InterPro" id="IPR043971">
    <property type="entry name" value="FUZ/MON1/HPS1_longin_2"/>
</dbReference>
<gene>
    <name evidence="3" type="ORF">EIN_267240</name>
</gene>
<dbReference type="PANTHER" id="PTHR13027">
    <property type="entry name" value="SAND PROTEIN-RELATED"/>
    <property type="match status" value="1"/>
</dbReference>
<feature type="domain" description="FUZ/MON1/HPS1 second Longin" evidence="2">
    <location>
        <begin position="218"/>
        <end position="304"/>
    </location>
</feature>
<dbReference type="GO" id="GO:0006623">
    <property type="term" value="P:protein targeting to vacuole"/>
    <property type="evidence" value="ECO:0007669"/>
    <property type="project" value="InterPro"/>
</dbReference>
<protein>
    <submittedName>
        <fullName evidence="3">Uncharacterized protein</fullName>
    </submittedName>
</protein>
<dbReference type="OrthoDB" id="272411at2759"/>
<dbReference type="PRINTS" id="PR01546">
    <property type="entry name" value="YEAST73DUF"/>
</dbReference>
<proteinExistence type="predicted"/>
<evidence type="ECO:0000259" key="2">
    <source>
        <dbReference type="Pfam" id="PF19037"/>
    </source>
</evidence>
<dbReference type="Pfam" id="PF19036">
    <property type="entry name" value="Fuz_longin_1"/>
    <property type="match status" value="1"/>
</dbReference>
<dbReference type="EMBL" id="KB206479">
    <property type="protein sequence ID" value="ELP91018.1"/>
    <property type="molecule type" value="Genomic_DNA"/>
</dbReference>
<reference evidence="3 4" key="1">
    <citation type="submission" date="2012-10" db="EMBL/GenBank/DDBJ databases">
        <authorList>
            <person name="Zafar N."/>
            <person name="Inman J."/>
            <person name="Hall N."/>
            <person name="Lorenzi H."/>
            <person name="Caler E."/>
        </authorList>
    </citation>
    <scope>NUCLEOTIDE SEQUENCE [LARGE SCALE GENOMIC DNA]</scope>
    <source>
        <strain evidence="3 4">IP1</strain>
    </source>
</reference>
<dbReference type="RefSeq" id="XP_004257789.1">
    <property type="nucleotide sequence ID" value="XM_004257741.1"/>
</dbReference>
<dbReference type="Pfam" id="PF19037">
    <property type="entry name" value="Fuz_longin_2"/>
    <property type="match status" value="1"/>
</dbReference>
<dbReference type="InterPro" id="IPR004353">
    <property type="entry name" value="Mon1"/>
</dbReference>
<sequence length="447" mass="51744">WMSNNIHGGLAEGTMREEVQQYHNKWESHQDIDMSNDSTVWCSMKKHVFIYTDAGKPVFSRYGDEIKLAPFMGTLTALSSVVADVQDVTDEVCCDDGLVIVFHSVGPIEIVFVGRTGETSSNLKYQAEMVGRKICSIVPYTTILSLFQKKTSYDFRRLLLSEYDQLKFFIHSLNESSAVLYDSVRIMPCANREEIATKIQGHVMQYNEKLKKISDSIVFVALFHKFEILTVFHRVGCVLSPKDMHVLMSFVLGLPSTTDKWVPIGLFDFNKSGQLFAFCHFLNVDLALVILTTKNEAIEIVRETSNEISESLKSTPFIKQLIFNDSIDLQFEVDTMSYLHFLYIQFERPYSQLFEPEFQDVYKSDRKQIKRIHKIFLLIFEQMNNQDLKEYFSKGGVDCIYAVRKRSYFFVGTFNLMLQRDDVMEHAMGIIKQIKEKNDVLFHKSLF</sequence>
<dbReference type="AlphaFoldDB" id="A0A0A1U7Z5"/>
<feature type="domain" description="FUZ/MON1/HPS1 first Longin" evidence="1">
    <location>
        <begin position="46"/>
        <end position="164"/>
    </location>
</feature>
<dbReference type="Proteomes" id="UP000014680">
    <property type="component" value="Unassembled WGS sequence"/>
</dbReference>
<dbReference type="InterPro" id="IPR043972">
    <property type="entry name" value="FUZ/MON1/HPS1_longin_1"/>
</dbReference>
<evidence type="ECO:0000313" key="3">
    <source>
        <dbReference type="EMBL" id="ELP91018.1"/>
    </source>
</evidence>
<evidence type="ECO:0000313" key="4">
    <source>
        <dbReference type="Proteomes" id="UP000014680"/>
    </source>
</evidence>
<dbReference type="VEuPathDB" id="AmoebaDB:EIN_267240"/>
<keyword evidence="4" id="KW-1185">Reference proteome</keyword>
<accession>A0A0A1U7Z5</accession>
<dbReference type="GeneID" id="14890123"/>
<dbReference type="PANTHER" id="PTHR13027:SF7">
    <property type="entry name" value="VACUOLAR FUSION PROTEIN MON1 HOMOLOG"/>
    <property type="match status" value="1"/>
</dbReference>